<dbReference type="InterPro" id="IPR037482">
    <property type="entry name" value="ST1585_MBL-fold"/>
</dbReference>
<gene>
    <name evidence="2" type="ORF">QQ020_15950</name>
</gene>
<accession>A0ABT8L738</accession>
<name>A0ABT8L738_9BACT</name>
<organism evidence="2 3">
    <name type="scientific">Agaribacillus aureus</name>
    <dbReference type="NCBI Taxonomy" id="3051825"/>
    <lineage>
        <taxon>Bacteria</taxon>
        <taxon>Pseudomonadati</taxon>
        <taxon>Bacteroidota</taxon>
        <taxon>Cytophagia</taxon>
        <taxon>Cytophagales</taxon>
        <taxon>Splendidivirgaceae</taxon>
        <taxon>Agaribacillus</taxon>
    </lineage>
</organism>
<dbReference type="Proteomes" id="UP001172083">
    <property type="component" value="Unassembled WGS sequence"/>
</dbReference>
<dbReference type="PANTHER" id="PTHR42951:SF22">
    <property type="entry name" value="METALLO BETA-LACTAMASE SUPERFAMILY LIPOPROTEIN"/>
    <property type="match status" value="1"/>
</dbReference>
<protein>
    <submittedName>
        <fullName evidence="2">MBL fold metallo-hydrolase</fullName>
    </submittedName>
</protein>
<evidence type="ECO:0000259" key="1">
    <source>
        <dbReference type="SMART" id="SM00849"/>
    </source>
</evidence>
<sequence length="297" mass="34139">MLRTLDLNFQGIEKTIASFLIETSEGPILIETGPYSCFKQLQKLVESYGYSLQDIQHVFITHIHLDHAGGAWALAERGATVYLHPFGVAHMADPTKLWKSAQLIYGDKMEFLWGKMEAIKEDQLRPVMHGESINIGERTITAWHTPGHANHHIAWQMEREVFCGDVAGVKIDRGPVVPPCPPPDINLEKWRDSIALIKDLQPEKLHLTHFGEIVEVEAQLNELWEILNNWAQWIKPRFENNELPQEIIPEFQRYTEQQLKALGLNESEIKKYETANPSWMSVAGLLRYWKKKKEAGE</sequence>
<dbReference type="SUPFAM" id="SSF56281">
    <property type="entry name" value="Metallo-hydrolase/oxidoreductase"/>
    <property type="match status" value="1"/>
</dbReference>
<reference evidence="2" key="1">
    <citation type="submission" date="2023-06" db="EMBL/GenBank/DDBJ databases">
        <title>Genomic of Agaribacillus aureum.</title>
        <authorList>
            <person name="Wang G."/>
        </authorList>
    </citation>
    <scope>NUCLEOTIDE SEQUENCE</scope>
    <source>
        <strain evidence="2">BMA12</strain>
    </source>
</reference>
<dbReference type="SMART" id="SM00849">
    <property type="entry name" value="Lactamase_B"/>
    <property type="match status" value="1"/>
</dbReference>
<proteinExistence type="predicted"/>
<dbReference type="InterPro" id="IPR001279">
    <property type="entry name" value="Metallo-B-lactamas"/>
</dbReference>
<feature type="domain" description="Metallo-beta-lactamase" evidence="1">
    <location>
        <begin position="15"/>
        <end position="209"/>
    </location>
</feature>
<keyword evidence="3" id="KW-1185">Reference proteome</keyword>
<dbReference type="EMBL" id="JAUJEB010000003">
    <property type="protein sequence ID" value="MDN5213565.1"/>
    <property type="molecule type" value="Genomic_DNA"/>
</dbReference>
<dbReference type="InterPro" id="IPR050855">
    <property type="entry name" value="NDM-1-like"/>
</dbReference>
<dbReference type="Gene3D" id="3.60.15.10">
    <property type="entry name" value="Ribonuclease Z/Hydroxyacylglutathione hydrolase-like"/>
    <property type="match status" value="1"/>
</dbReference>
<dbReference type="PANTHER" id="PTHR42951">
    <property type="entry name" value="METALLO-BETA-LACTAMASE DOMAIN-CONTAINING"/>
    <property type="match status" value="1"/>
</dbReference>
<dbReference type="Pfam" id="PF00753">
    <property type="entry name" value="Lactamase_B"/>
    <property type="match status" value="1"/>
</dbReference>
<evidence type="ECO:0000313" key="2">
    <source>
        <dbReference type="EMBL" id="MDN5213565.1"/>
    </source>
</evidence>
<dbReference type="InterPro" id="IPR036866">
    <property type="entry name" value="RibonucZ/Hydroxyglut_hydro"/>
</dbReference>
<evidence type="ECO:0000313" key="3">
    <source>
        <dbReference type="Proteomes" id="UP001172083"/>
    </source>
</evidence>
<dbReference type="RefSeq" id="WP_346758903.1">
    <property type="nucleotide sequence ID" value="NZ_JAUJEB010000003.1"/>
</dbReference>
<comment type="caution">
    <text evidence="2">The sequence shown here is derived from an EMBL/GenBank/DDBJ whole genome shotgun (WGS) entry which is preliminary data.</text>
</comment>
<dbReference type="CDD" id="cd07726">
    <property type="entry name" value="ST1585-like_MBL-fold"/>
    <property type="match status" value="1"/>
</dbReference>